<keyword evidence="3" id="KW-1185">Reference proteome</keyword>
<sequence>MSVVVGVVLDMVSVVVVLSPSEPVVFLHNPGSSGPSWRNFRPDAPGRGISAPLTEKFGGNRPEVPASGTSALLPIKFRKLRTCATVSPVRFGSLQFGCGCVPQELCKGPVSASRKSLSGSGLAFVAFLTGDLSEAFVAAGLAFIATTLLRT</sequence>
<dbReference type="Proteomes" id="UP001231189">
    <property type="component" value="Unassembled WGS sequence"/>
</dbReference>
<feature type="chain" id="PRO_5041990817" description="Secreted protein" evidence="1">
    <location>
        <begin position="20"/>
        <end position="151"/>
    </location>
</feature>
<reference evidence="2" key="1">
    <citation type="submission" date="2023-07" db="EMBL/GenBank/DDBJ databases">
        <title>A chromosome-level genome assembly of Lolium multiflorum.</title>
        <authorList>
            <person name="Chen Y."/>
            <person name="Copetti D."/>
            <person name="Kolliker R."/>
            <person name="Studer B."/>
        </authorList>
    </citation>
    <scope>NUCLEOTIDE SEQUENCE</scope>
    <source>
        <strain evidence="2">02402/16</strain>
        <tissue evidence="2">Leaf</tissue>
    </source>
</reference>
<comment type="caution">
    <text evidence="2">The sequence shown here is derived from an EMBL/GenBank/DDBJ whole genome shotgun (WGS) entry which is preliminary data.</text>
</comment>
<gene>
    <name evidence="2" type="ORF">QYE76_041749</name>
</gene>
<feature type="signal peptide" evidence="1">
    <location>
        <begin position="1"/>
        <end position="19"/>
    </location>
</feature>
<keyword evidence="1" id="KW-0732">Signal</keyword>
<organism evidence="2 3">
    <name type="scientific">Lolium multiflorum</name>
    <name type="common">Italian ryegrass</name>
    <name type="synonym">Lolium perenne subsp. multiflorum</name>
    <dbReference type="NCBI Taxonomy" id="4521"/>
    <lineage>
        <taxon>Eukaryota</taxon>
        <taxon>Viridiplantae</taxon>
        <taxon>Streptophyta</taxon>
        <taxon>Embryophyta</taxon>
        <taxon>Tracheophyta</taxon>
        <taxon>Spermatophyta</taxon>
        <taxon>Magnoliopsida</taxon>
        <taxon>Liliopsida</taxon>
        <taxon>Poales</taxon>
        <taxon>Poaceae</taxon>
        <taxon>BOP clade</taxon>
        <taxon>Pooideae</taxon>
        <taxon>Poodae</taxon>
        <taxon>Poeae</taxon>
        <taxon>Poeae Chloroplast Group 2 (Poeae type)</taxon>
        <taxon>Loliodinae</taxon>
        <taxon>Loliinae</taxon>
        <taxon>Lolium</taxon>
    </lineage>
</organism>
<protein>
    <recommendedName>
        <fullName evidence="4">Secreted protein</fullName>
    </recommendedName>
</protein>
<name>A0AAD8TEE5_LOLMU</name>
<dbReference type="AlphaFoldDB" id="A0AAD8TEE5"/>
<evidence type="ECO:0000313" key="2">
    <source>
        <dbReference type="EMBL" id="KAK1680901.1"/>
    </source>
</evidence>
<evidence type="ECO:0000313" key="3">
    <source>
        <dbReference type="Proteomes" id="UP001231189"/>
    </source>
</evidence>
<evidence type="ECO:0008006" key="4">
    <source>
        <dbReference type="Google" id="ProtNLM"/>
    </source>
</evidence>
<proteinExistence type="predicted"/>
<evidence type="ECO:0000256" key="1">
    <source>
        <dbReference type="SAM" id="SignalP"/>
    </source>
</evidence>
<accession>A0AAD8TEE5</accession>
<dbReference type="EMBL" id="JAUUTY010000002">
    <property type="protein sequence ID" value="KAK1680901.1"/>
    <property type="molecule type" value="Genomic_DNA"/>
</dbReference>